<dbReference type="InterPro" id="IPR011611">
    <property type="entry name" value="PfkB_dom"/>
</dbReference>
<protein>
    <submittedName>
        <fullName evidence="3">Ketohexokinase</fullName>
    </submittedName>
</protein>
<dbReference type="Gene3D" id="3.40.1190.20">
    <property type="match status" value="1"/>
</dbReference>
<feature type="domain" description="Carbohydrate kinase PfkB" evidence="2">
    <location>
        <begin position="380"/>
        <end position="433"/>
    </location>
</feature>
<dbReference type="PANTHER" id="PTHR42774">
    <property type="entry name" value="PHOSPHOTRANSFERASE SYSTEM TRANSPORT PROTEIN"/>
    <property type="match status" value="1"/>
</dbReference>
<dbReference type="SUPFAM" id="SSF53613">
    <property type="entry name" value="Ribokinase-like"/>
    <property type="match status" value="1"/>
</dbReference>
<dbReference type="OrthoDB" id="204058at2759"/>
<feature type="region of interest" description="Disordered" evidence="1">
    <location>
        <begin position="77"/>
        <end position="102"/>
    </location>
</feature>
<evidence type="ECO:0000256" key="1">
    <source>
        <dbReference type="SAM" id="MobiDB-lite"/>
    </source>
</evidence>
<reference evidence="3 4" key="1">
    <citation type="journal article" date="2013" name="Curr. Biol.">
        <title>The Genome of the Foraminiferan Reticulomyxa filosa.</title>
        <authorList>
            <person name="Glockner G."/>
            <person name="Hulsmann N."/>
            <person name="Schleicher M."/>
            <person name="Noegel A.A."/>
            <person name="Eichinger L."/>
            <person name="Gallinger C."/>
            <person name="Pawlowski J."/>
            <person name="Sierra R."/>
            <person name="Euteneuer U."/>
            <person name="Pillet L."/>
            <person name="Moustafa A."/>
            <person name="Platzer M."/>
            <person name="Groth M."/>
            <person name="Szafranski K."/>
            <person name="Schliwa M."/>
        </authorList>
    </citation>
    <scope>NUCLEOTIDE SEQUENCE [LARGE SCALE GENOMIC DNA]</scope>
</reference>
<accession>X6LZD0</accession>
<keyword evidence="3" id="KW-0418">Kinase</keyword>
<dbReference type="AlphaFoldDB" id="X6LZD0"/>
<dbReference type="InterPro" id="IPR029056">
    <property type="entry name" value="Ribokinase-like"/>
</dbReference>
<dbReference type="Pfam" id="PF00294">
    <property type="entry name" value="PfkB"/>
    <property type="match status" value="1"/>
</dbReference>
<dbReference type="Proteomes" id="UP000023152">
    <property type="component" value="Unassembled WGS sequence"/>
</dbReference>
<dbReference type="EMBL" id="ASPP01026293">
    <property type="protein sequence ID" value="ETO07283.1"/>
    <property type="molecule type" value="Genomic_DNA"/>
</dbReference>
<organism evidence="3 4">
    <name type="scientific">Reticulomyxa filosa</name>
    <dbReference type="NCBI Taxonomy" id="46433"/>
    <lineage>
        <taxon>Eukaryota</taxon>
        <taxon>Sar</taxon>
        <taxon>Rhizaria</taxon>
        <taxon>Retaria</taxon>
        <taxon>Foraminifera</taxon>
        <taxon>Monothalamids</taxon>
        <taxon>Reticulomyxidae</taxon>
        <taxon>Reticulomyxa</taxon>
    </lineage>
</organism>
<name>X6LZD0_RETFI</name>
<dbReference type="GO" id="GO:0016301">
    <property type="term" value="F:kinase activity"/>
    <property type="evidence" value="ECO:0007669"/>
    <property type="project" value="UniProtKB-KW"/>
</dbReference>
<feature type="compositionally biased region" description="Basic and acidic residues" evidence="1">
    <location>
        <begin position="77"/>
        <end position="90"/>
    </location>
</feature>
<evidence type="ECO:0000313" key="4">
    <source>
        <dbReference type="Proteomes" id="UP000023152"/>
    </source>
</evidence>
<keyword evidence="3" id="KW-0808">Transferase</keyword>
<proteinExistence type="predicted"/>
<dbReference type="InterPro" id="IPR052562">
    <property type="entry name" value="Ketohexokinase-related"/>
</dbReference>
<sequence length="450" mass="51204">MRARSLFAMFMSNFLKNSLLQKTSVQKKKKKKSIFIKNMSGSDEKIQSREDEMKSLKMIFIGLVCEDIIARVSEFPKEDTKTRADPRQEMTRGGNAANSATEGKNDSLPIMLFCCCKTREKVVALLGHDNVDFMGALPSKQRSRLVLEDLKKNGVGTSLCMFDEEKDEISTSWIILSTKNNSRTVINFPRGAFELPVSHVKDTLGQVHANVQLIHFEGRWVANMCEMMAYLCENENTQHIHISIEIEKERPLREGSIFVPPNKAALTACDNTATVQTEAKQKKEQDKNKEEKDEEEQFVDRLIPFGNVIFFSKQLVQGRGFANPNDFLLYISKRFSHKFVKLKSNNNSNTSRSDRVWLVLPWGEVGAYGLEVDSHLSEQTHSVLFVKSYPPPKIATTLGAGDVFNGAFLFAYTKQWELYKCLDFACQVAGFKVGFDTFQCVKQFQYINTR</sequence>
<dbReference type="PANTHER" id="PTHR42774:SF3">
    <property type="entry name" value="KETOHEXOKINASE"/>
    <property type="match status" value="1"/>
</dbReference>
<evidence type="ECO:0000259" key="2">
    <source>
        <dbReference type="Pfam" id="PF00294"/>
    </source>
</evidence>
<comment type="caution">
    <text evidence="3">The sequence shown here is derived from an EMBL/GenBank/DDBJ whole genome shotgun (WGS) entry which is preliminary data.</text>
</comment>
<keyword evidence="4" id="KW-1185">Reference proteome</keyword>
<evidence type="ECO:0000313" key="3">
    <source>
        <dbReference type="EMBL" id="ETO07283.1"/>
    </source>
</evidence>
<gene>
    <name evidence="3" type="ORF">RFI_30112</name>
</gene>